<evidence type="ECO:0000313" key="2">
    <source>
        <dbReference type="EMBL" id="TFB81467.1"/>
    </source>
</evidence>
<accession>A0A1I3EQD5</accession>
<dbReference type="EMBL" id="SOFE01000031">
    <property type="protein sequence ID" value="TFB81467.1"/>
    <property type="molecule type" value="Genomic_DNA"/>
</dbReference>
<gene>
    <name evidence="2" type="ORF">E3O11_16620</name>
    <name evidence="1" type="ORF">SAMN05216274_1331</name>
</gene>
<keyword evidence="3" id="KW-1185">Reference proteome</keyword>
<dbReference type="AlphaFoldDB" id="A0A1I3EQD5"/>
<dbReference type="Proteomes" id="UP000199681">
    <property type="component" value="Unassembled WGS sequence"/>
</dbReference>
<dbReference type="STRING" id="995038.SAMN05216274_1331"/>
<evidence type="ECO:0000313" key="4">
    <source>
        <dbReference type="Proteomes" id="UP000297963"/>
    </source>
</evidence>
<organism evidence="2 4">
    <name type="scientific">Cryobacterium levicorallinum</name>
    <dbReference type="NCBI Taxonomy" id="995038"/>
    <lineage>
        <taxon>Bacteria</taxon>
        <taxon>Bacillati</taxon>
        <taxon>Actinomycetota</taxon>
        <taxon>Actinomycetes</taxon>
        <taxon>Micrococcales</taxon>
        <taxon>Microbacteriaceae</taxon>
        <taxon>Cryobacterium</taxon>
    </lineage>
</organism>
<evidence type="ECO:0000313" key="1">
    <source>
        <dbReference type="EMBL" id="SFI01118.1"/>
    </source>
</evidence>
<sequence length="69" mass="7855">MITFIDENKHDYGVEPICKELQIAPSTYYAAISRPPSKRSKTDEETVVKIKDVHQKNYGVYGALRVRVG</sequence>
<name>A0A1I3EQD5_9MICO</name>
<dbReference type="Proteomes" id="UP000297963">
    <property type="component" value="Unassembled WGS sequence"/>
</dbReference>
<reference evidence="2 4" key="2">
    <citation type="submission" date="2019-03" db="EMBL/GenBank/DDBJ databases">
        <title>Genomics of glacier-inhabiting Cryobacterium strains.</title>
        <authorList>
            <person name="Liu Q."/>
            <person name="Xin Y.-H."/>
        </authorList>
    </citation>
    <scope>NUCLEOTIDE SEQUENCE [LARGE SCALE GENOMIC DNA]</scope>
    <source>
        <strain evidence="2 4">Hh34</strain>
    </source>
</reference>
<evidence type="ECO:0000313" key="3">
    <source>
        <dbReference type="Proteomes" id="UP000199681"/>
    </source>
</evidence>
<proteinExistence type="predicted"/>
<reference evidence="1 3" key="1">
    <citation type="submission" date="2016-10" db="EMBL/GenBank/DDBJ databases">
        <authorList>
            <person name="Varghese N."/>
            <person name="Submissions S."/>
        </authorList>
    </citation>
    <scope>NUCLEOTIDE SEQUENCE [LARGE SCALE GENOMIC DNA]</scope>
    <source>
        <strain evidence="1 3">GMCC 1.11211</strain>
    </source>
</reference>
<comment type="caution">
    <text evidence="2">The sequence shown here is derived from an EMBL/GenBank/DDBJ whole genome shotgun (WGS) entry which is preliminary data.</text>
</comment>
<protein>
    <submittedName>
        <fullName evidence="1">Transposase</fullName>
    </submittedName>
</protein>
<dbReference type="EMBL" id="FOPW01000033">
    <property type="protein sequence ID" value="SFI01118.1"/>
    <property type="molecule type" value="Genomic_DNA"/>
</dbReference>
<dbReference type="RefSeq" id="WP_092453242.1">
    <property type="nucleotide sequence ID" value="NZ_FOPW01000033.1"/>
</dbReference>